<protein>
    <submittedName>
        <fullName evidence="1">Uncharacterized protein</fullName>
    </submittedName>
</protein>
<dbReference type="AlphaFoldDB" id="A0AAU9UFJ1"/>
<reference evidence="1" key="1">
    <citation type="submission" date="2022-03" db="EMBL/GenBank/DDBJ databases">
        <authorList>
            <person name="Tunstrom K."/>
        </authorList>
    </citation>
    <scope>NUCLEOTIDE SEQUENCE</scope>
</reference>
<sequence>MRDMNGHVITNRSERSLGAKNAQLFCVTGSSPRQPSTPQLLRILEETIQKKTPKALFPKTVKSVKDVEKYRMSFNIPEHVTENFFQYRTKFVQHMLSSNMYANSAIGKPWEKIGSVSERIIDELLLNCVKEMELQRYVKDLYKCETS</sequence>
<proteinExistence type="predicted"/>
<dbReference type="EMBL" id="CAKOGL010000016">
    <property type="protein sequence ID" value="CAH2096577.1"/>
    <property type="molecule type" value="Genomic_DNA"/>
</dbReference>
<organism evidence="1 2">
    <name type="scientific">Euphydryas editha</name>
    <name type="common">Edith's checkerspot</name>
    <dbReference type="NCBI Taxonomy" id="104508"/>
    <lineage>
        <taxon>Eukaryota</taxon>
        <taxon>Metazoa</taxon>
        <taxon>Ecdysozoa</taxon>
        <taxon>Arthropoda</taxon>
        <taxon>Hexapoda</taxon>
        <taxon>Insecta</taxon>
        <taxon>Pterygota</taxon>
        <taxon>Neoptera</taxon>
        <taxon>Endopterygota</taxon>
        <taxon>Lepidoptera</taxon>
        <taxon>Glossata</taxon>
        <taxon>Ditrysia</taxon>
        <taxon>Papilionoidea</taxon>
        <taxon>Nymphalidae</taxon>
        <taxon>Nymphalinae</taxon>
        <taxon>Euphydryas</taxon>
    </lineage>
</organism>
<evidence type="ECO:0000313" key="1">
    <source>
        <dbReference type="EMBL" id="CAH2096577.1"/>
    </source>
</evidence>
<accession>A0AAU9UFJ1</accession>
<dbReference type="Proteomes" id="UP001153954">
    <property type="component" value="Unassembled WGS sequence"/>
</dbReference>
<evidence type="ECO:0000313" key="2">
    <source>
        <dbReference type="Proteomes" id="UP001153954"/>
    </source>
</evidence>
<name>A0AAU9UFJ1_EUPED</name>
<keyword evidence="2" id="KW-1185">Reference proteome</keyword>
<gene>
    <name evidence="1" type="ORF">EEDITHA_LOCUS11896</name>
</gene>
<comment type="caution">
    <text evidence="1">The sequence shown here is derived from an EMBL/GenBank/DDBJ whole genome shotgun (WGS) entry which is preliminary data.</text>
</comment>